<keyword evidence="2" id="KW-1185">Reference proteome</keyword>
<protein>
    <submittedName>
        <fullName evidence="1">Alpha beta hydrolase</fullName>
    </submittedName>
</protein>
<gene>
    <name evidence="1" type="ORF">OJ252_1538</name>
</gene>
<dbReference type="InterPro" id="IPR029058">
    <property type="entry name" value="AB_hydrolase_fold"/>
</dbReference>
<name>A0ABQ8P7T1_9CRYT</name>
<comment type="caution">
    <text evidence="1">The sequence shown here is derived from an EMBL/GenBank/DDBJ whole genome shotgun (WGS) entry which is preliminary data.</text>
</comment>
<sequence length="328" mass="37948">MDDQVLIYIYNHGFPDYSIDYVGEEDDVKFELANWNLSTDSERYRLEVLKDLVPENTRLSRFCSKMRDICLESSQIDRLSEKSGISKFIFIAFNTNGIGKFSQRGEFYDKTLIKDMHDIETIADYFSGKLFKYSKLIMIGISTGAFLTFSYSTDHTRRYISNHCDNMDNGYFISNSNLIGLVCVACVDDIPKSYCLDFNETQLNEFNELGYTRVSLIGNKSNKLNIGTRLISRDYLESYKIFPSFNFLLENKKKVINYPILLIHGTDDQSVPFYMSLNLLNLNNEAPNSNNKKYIRLVEINHGNHLLTNSKHMKKAQSSISSFIYEII</sequence>
<keyword evidence="1" id="KW-0378">Hydrolase</keyword>
<organism evidence="1 2">
    <name type="scientific">Cryptosporidium canis</name>
    <dbReference type="NCBI Taxonomy" id="195482"/>
    <lineage>
        <taxon>Eukaryota</taxon>
        <taxon>Sar</taxon>
        <taxon>Alveolata</taxon>
        <taxon>Apicomplexa</taxon>
        <taxon>Conoidasida</taxon>
        <taxon>Coccidia</taxon>
        <taxon>Eucoccidiorida</taxon>
        <taxon>Eimeriorina</taxon>
        <taxon>Cryptosporidiidae</taxon>
        <taxon>Cryptosporidium</taxon>
    </lineage>
</organism>
<dbReference type="Proteomes" id="UP001071777">
    <property type="component" value="Unassembled WGS sequence"/>
</dbReference>
<dbReference type="EMBL" id="JAPCXB010000060">
    <property type="protein sequence ID" value="KAJ1611367.1"/>
    <property type="molecule type" value="Genomic_DNA"/>
</dbReference>
<dbReference type="GO" id="GO:0016787">
    <property type="term" value="F:hydrolase activity"/>
    <property type="evidence" value="ECO:0007669"/>
    <property type="project" value="UniProtKB-KW"/>
</dbReference>
<evidence type="ECO:0000313" key="2">
    <source>
        <dbReference type="Proteomes" id="UP001071777"/>
    </source>
</evidence>
<dbReference type="Gene3D" id="3.40.50.1820">
    <property type="entry name" value="alpha/beta hydrolase"/>
    <property type="match status" value="1"/>
</dbReference>
<accession>A0ABQ8P7T1</accession>
<reference evidence="1" key="1">
    <citation type="submission" date="2022-10" db="EMBL/GenBank/DDBJ databases">
        <title>Adaptive evolution leads to modifications in subtelomeric GC content in a zoonotic Cryptosporidium species.</title>
        <authorList>
            <person name="Li J."/>
            <person name="Feng Y."/>
            <person name="Xiao L."/>
        </authorList>
    </citation>
    <scope>NUCLEOTIDE SEQUENCE</scope>
    <source>
        <strain evidence="1">25894</strain>
    </source>
</reference>
<dbReference type="SUPFAM" id="SSF53474">
    <property type="entry name" value="alpha/beta-Hydrolases"/>
    <property type="match status" value="1"/>
</dbReference>
<evidence type="ECO:0000313" key="1">
    <source>
        <dbReference type="EMBL" id="KAJ1611367.1"/>
    </source>
</evidence>
<proteinExistence type="predicted"/>